<keyword evidence="2" id="KW-0812">Transmembrane</keyword>
<feature type="compositionally biased region" description="Polar residues" evidence="1">
    <location>
        <begin position="414"/>
        <end position="423"/>
    </location>
</feature>
<feature type="region of interest" description="Disordered" evidence="1">
    <location>
        <begin position="1"/>
        <end position="193"/>
    </location>
</feature>
<feature type="compositionally biased region" description="Low complexity" evidence="1">
    <location>
        <begin position="29"/>
        <end position="38"/>
    </location>
</feature>
<reference evidence="3" key="1">
    <citation type="journal article" date="2021" name="Nat. Commun.">
        <title>Genetic determinants of endophytism in the Arabidopsis root mycobiome.</title>
        <authorList>
            <person name="Mesny F."/>
            <person name="Miyauchi S."/>
            <person name="Thiergart T."/>
            <person name="Pickel B."/>
            <person name="Atanasova L."/>
            <person name="Karlsson M."/>
            <person name="Huettel B."/>
            <person name="Barry K.W."/>
            <person name="Haridas S."/>
            <person name="Chen C."/>
            <person name="Bauer D."/>
            <person name="Andreopoulos W."/>
            <person name="Pangilinan J."/>
            <person name="LaButti K."/>
            <person name="Riley R."/>
            <person name="Lipzen A."/>
            <person name="Clum A."/>
            <person name="Drula E."/>
            <person name="Henrissat B."/>
            <person name="Kohler A."/>
            <person name="Grigoriev I.V."/>
            <person name="Martin F.M."/>
            <person name="Hacquard S."/>
        </authorList>
    </citation>
    <scope>NUCLEOTIDE SEQUENCE</scope>
    <source>
        <strain evidence="3">MPI-SDFR-AT-0117</strain>
    </source>
</reference>
<evidence type="ECO:0000313" key="4">
    <source>
        <dbReference type="Proteomes" id="UP000770015"/>
    </source>
</evidence>
<organism evidence="3 4">
    <name type="scientific">Plectosphaerella plurivora</name>
    <dbReference type="NCBI Taxonomy" id="936078"/>
    <lineage>
        <taxon>Eukaryota</taxon>
        <taxon>Fungi</taxon>
        <taxon>Dikarya</taxon>
        <taxon>Ascomycota</taxon>
        <taxon>Pezizomycotina</taxon>
        <taxon>Sordariomycetes</taxon>
        <taxon>Hypocreomycetidae</taxon>
        <taxon>Glomerellales</taxon>
        <taxon>Plectosphaerellaceae</taxon>
        <taxon>Plectosphaerella</taxon>
    </lineage>
</organism>
<feature type="region of interest" description="Disordered" evidence="1">
    <location>
        <begin position="306"/>
        <end position="331"/>
    </location>
</feature>
<feature type="compositionally biased region" description="Basic residues" evidence="1">
    <location>
        <begin position="175"/>
        <end position="184"/>
    </location>
</feature>
<comment type="caution">
    <text evidence="3">The sequence shown here is derived from an EMBL/GenBank/DDBJ whole genome shotgun (WGS) entry which is preliminary data.</text>
</comment>
<feature type="transmembrane region" description="Helical" evidence="2">
    <location>
        <begin position="214"/>
        <end position="235"/>
    </location>
</feature>
<dbReference type="OrthoDB" id="5417811at2759"/>
<keyword evidence="4" id="KW-1185">Reference proteome</keyword>
<evidence type="ECO:0000256" key="2">
    <source>
        <dbReference type="SAM" id="Phobius"/>
    </source>
</evidence>
<feature type="compositionally biased region" description="Basic and acidic residues" evidence="1">
    <location>
        <begin position="120"/>
        <end position="130"/>
    </location>
</feature>
<feature type="region of interest" description="Disordered" evidence="1">
    <location>
        <begin position="392"/>
        <end position="423"/>
    </location>
</feature>
<gene>
    <name evidence="3" type="ORF">F5X68DRAFT_68751</name>
</gene>
<proteinExistence type="predicted"/>
<dbReference type="AlphaFoldDB" id="A0A9P9ACX9"/>
<feature type="transmembrane region" description="Helical" evidence="2">
    <location>
        <begin position="247"/>
        <end position="273"/>
    </location>
</feature>
<dbReference type="EMBL" id="JAGSXJ010000006">
    <property type="protein sequence ID" value="KAH6690296.1"/>
    <property type="molecule type" value="Genomic_DNA"/>
</dbReference>
<keyword evidence="2" id="KW-1133">Transmembrane helix</keyword>
<dbReference type="Proteomes" id="UP000770015">
    <property type="component" value="Unassembled WGS sequence"/>
</dbReference>
<name>A0A9P9ACX9_9PEZI</name>
<protein>
    <submittedName>
        <fullName evidence="3">Uncharacterized protein</fullName>
    </submittedName>
</protein>
<feature type="region of interest" description="Disordered" evidence="1">
    <location>
        <begin position="346"/>
        <end position="371"/>
    </location>
</feature>
<feature type="compositionally biased region" description="Basic and acidic residues" evidence="1">
    <location>
        <begin position="56"/>
        <end position="66"/>
    </location>
</feature>
<evidence type="ECO:0000256" key="1">
    <source>
        <dbReference type="SAM" id="MobiDB-lite"/>
    </source>
</evidence>
<evidence type="ECO:0000313" key="3">
    <source>
        <dbReference type="EMBL" id="KAH6690296.1"/>
    </source>
</evidence>
<keyword evidence="2" id="KW-0472">Membrane</keyword>
<sequence>MNFFGRGRAAGRDAQGQTVEMGPPNLPAQVEVEQQQQQPSSWGLGRLNFFGGQNRNEARQPEERPARHGTGNNPDDSPKTPRFHFSNRPAPRLQMPWVRGGDGREQQHQGQQQTAAQFDRVPERLTDLDARPLPAIPQPAVAGHGDVRGGGPRRFSGPDPAEMRLAQLADDGRRRSGGRRRVRLQRAGQTQPGSHPKRFLFCFPWVDSRRTRMLILQSFVSGIFSAALLSTYLALSLTGAIGTSEFSILLILIILISAAFFCHSVIRLFIYFYRPPPPENERPGVQRIGGYAVPDEPIRVILARDEEDVEESDESVQESNKPKPPPYGAWRQSIRVDPNRIYWQRNNTDVPTEGPARAPEMTGPRPPSYISEDGVDYVVEARPRSMAPTAYGPQMVEAPVPPLPVHPSEAGRWNGQQDTTWRS</sequence>
<feature type="compositionally biased region" description="Acidic residues" evidence="1">
    <location>
        <begin position="306"/>
        <end position="316"/>
    </location>
</feature>
<accession>A0A9P9ACX9</accession>